<dbReference type="InterPro" id="IPR055348">
    <property type="entry name" value="DctQ"/>
</dbReference>
<evidence type="ECO:0000256" key="1">
    <source>
        <dbReference type="ARBA" id="ARBA00004429"/>
    </source>
</evidence>
<dbReference type="Proteomes" id="UP000244571">
    <property type="component" value="Chromosome"/>
</dbReference>
<comment type="function">
    <text evidence="9">Part of the tripartite ATP-independent periplasmic (TRAP) transport system.</text>
</comment>
<evidence type="ECO:0000256" key="5">
    <source>
        <dbReference type="ARBA" id="ARBA00022692"/>
    </source>
</evidence>
<keyword evidence="7 9" id="KW-0472">Membrane</keyword>
<feature type="transmembrane region" description="Helical" evidence="9">
    <location>
        <begin position="21"/>
        <end position="44"/>
    </location>
</feature>
<keyword evidence="6 9" id="KW-1133">Transmembrane helix</keyword>
<accession>A0A2R4XG77</accession>
<evidence type="ECO:0000256" key="4">
    <source>
        <dbReference type="ARBA" id="ARBA00022519"/>
    </source>
</evidence>
<evidence type="ECO:0000256" key="9">
    <source>
        <dbReference type="RuleBase" id="RU369079"/>
    </source>
</evidence>
<dbReference type="GO" id="GO:0015740">
    <property type="term" value="P:C4-dicarboxylate transport"/>
    <property type="evidence" value="ECO:0007669"/>
    <property type="project" value="TreeGrafter"/>
</dbReference>
<dbReference type="InterPro" id="IPR007387">
    <property type="entry name" value="TRAP_DctQ"/>
</dbReference>
<feature type="domain" description="Tripartite ATP-independent periplasmic transporters DctQ component" evidence="10">
    <location>
        <begin position="31"/>
        <end position="157"/>
    </location>
</feature>
<evidence type="ECO:0000256" key="8">
    <source>
        <dbReference type="ARBA" id="ARBA00038436"/>
    </source>
</evidence>
<comment type="subcellular location">
    <subcellularLocation>
        <location evidence="1 9">Cell inner membrane</location>
        <topology evidence="1 9">Multi-pass membrane protein</topology>
    </subcellularLocation>
</comment>
<keyword evidence="4 9" id="KW-0997">Cell inner membrane</keyword>
<dbReference type="OrthoDB" id="8559033at2"/>
<evidence type="ECO:0000313" key="11">
    <source>
        <dbReference type="EMBL" id="AWB32785.1"/>
    </source>
</evidence>
<dbReference type="KEGG" id="boz:DBV39_02585"/>
<feature type="transmembrane region" description="Helical" evidence="9">
    <location>
        <begin position="56"/>
        <end position="73"/>
    </location>
</feature>
<protein>
    <recommendedName>
        <fullName evidence="9">TRAP transporter small permease protein</fullName>
    </recommendedName>
</protein>
<dbReference type="RefSeq" id="WP_108620226.1">
    <property type="nucleotide sequence ID" value="NZ_CP028901.1"/>
</dbReference>
<keyword evidence="2 9" id="KW-0813">Transport</keyword>
<feature type="transmembrane region" description="Helical" evidence="9">
    <location>
        <begin position="135"/>
        <end position="156"/>
    </location>
</feature>
<dbReference type="PANTHER" id="PTHR35011">
    <property type="entry name" value="2,3-DIKETO-L-GULONATE TRAP TRANSPORTER SMALL PERMEASE PROTEIN YIAM"/>
    <property type="match status" value="1"/>
</dbReference>
<evidence type="ECO:0000259" key="10">
    <source>
        <dbReference type="Pfam" id="PF04290"/>
    </source>
</evidence>
<evidence type="ECO:0000256" key="7">
    <source>
        <dbReference type="ARBA" id="ARBA00023136"/>
    </source>
</evidence>
<feature type="transmembrane region" description="Helical" evidence="9">
    <location>
        <begin position="94"/>
        <end position="115"/>
    </location>
</feature>
<sequence length="170" mass="18804">MNKLHGVLDRFVQVLENIGAVIAGSVLLFCMVLVSFDALLRYAFAAPLTFQLHLTQYYLLVLLTMLGLSWGYRSGGSIQITFLVNRLPENIRGLVARAGLLASSAYVAVLAVKAWEVFERAWVRDTVVMGVIDWPVAWSWIWVPIGCALLSTRLLLDATASRLRVMGGAH</sequence>
<comment type="subunit">
    <text evidence="9">The complex comprises the extracytoplasmic solute receptor protein and the two transmembrane proteins.</text>
</comment>
<reference evidence="11 12" key="1">
    <citation type="submission" date="2018-04" db="EMBL/GenBank/DDBJ databases">
        <title>Bordetella sp. HZ20 isolated from seawater.</title>
        <authorList>
            <person name="Sun C."/>
        </authorList>
    </citation>
    <scope>NUCLEOTIDE SEQUENCE [LARGE SCALE GENOMIC DNA]</scope>
    <source>
        <strain evidence="11 12">HZ20</strain>
    </source>
</reference>
<name>A0A2R4XG77_9BURK</name>
<dbReference type="AlphaFoldDB" id="A0A2R4XG77"/>
<keyword evidence="12" id="KW-1185">Reference proteome</keyword>
<dbReference type="PANTHER" id="PTHR35011:SF10">
    <property type="entry name" value="TRAP TRANSPORTER SMALL PERMEASE PROTEIN"/>
    <property type="match status" value="1"/>
</dbReference>
<evidence type="ECO:0000256" key="6">
    <source>
        <dbReference type="ARBA" id="ARBA00022989"/>
    </source>
</evidence>
<gene>
    <name evidence="11" type="ORF">DBV39_02585</name>
</gene>
<evidence type="ECO:0000313" key="12">
    <source>
        <dbReference type="Proteomes" id="UP000244571"/>
    </source>
</evidence>
<comment type="similarity">
    <text evidence="8 9">Belongs to the TRAP transporter small permease family.</text>
</comment>
<evidence type="ECO:0000256" key="3">
    <source>
        <dbReference type="ARBA" id="ARBA00022475"/>
    </source>
</evidence>
<dbReference type="Pfam" id="PF04290">
    <property type="entry name" value="DctQ"/>
    <property type="match status" value="1"/>
</dbReference>
<organism evidence="11 12">
    <name type="scientific">Orrella marina</name>
    <dbReference type="NCBI Taxonomy" id="2163011"/>
    <lineage>
        <taxon>Bacteria</taxon>
        <taxon>Pseudomonadati</taxon>
        <taxon>Pseudomonadota</taxon>
        <taxon>Betaproteobacteria</taxon>
        <taxon>Burkholderiales</taxon>
        <taxon>Alcaligenaceae</taxon>
        <taxon>Orrella</taxon>
    </lineage>
</organism>
<dbReference type="EMBL" id="CP028901">
    <property type="protein sequence ID" value="AWB32785.1"/>
    <property type="molecule type" value="Genomic_DNA"/>
</dbReference>
<dbReference type="GO" id="GO:0005886">
    <property type="term" value="C:plasma membrane"/>
    <property type="evidence" value="ECO:0007669"/>
    <property type="project" value="UniProtKB-SubCell"/>
</dbReference>
<keyword evidence="5 9" id="KW-0812">Transmembrane</keyword>
<evidence type="ECO:0000256" key="2">
    <source>
        <dbReference type="ARBA" id="ARBA00022448"/>
    </source>
</evidence>
<keyword evidence="3" id="KW-1003">Cell membrane</keyword>
<dbReference type="GO" id="GO:0022857">
    <property type="term" value="F:transmembrane transporter activity"/>
    <property type="evidence" value="ECO:0007669"/>
    <property type="project" value="UniProtKB-UniRule"/>
</dbReference>
<proteinExistence type="inferred from homology"/>